<evidence type="ECO:0000313" key="1">
    <source>
        <dbReference type="EMBL" id="TRY80226.1"/>
    </source>
</evidence>
<sequence length="128" mass="14176">MNKVGIDFDLAGKTFLIIVDTRRFSGYPFVAHLNLITTKTVWKALVAGSVKLDYVVVLNLIMGHDSGNHSSTATQTLVSFTSHFPHMTQAFPNGPPQVTGCTSSRWVFARIWLLWQATQDPTSIGRLI</sequence>
<comment type="caution">
    <text evidence="1">The sequence shown here is derived from an EMBL/GenBank/DDBJ whole genome shotgun (WGS) entry which is preliminary data.</text>
</comment>
<reference evidence="1 2" key="1">
    <citation type="journal article" date="2018" name="Nat. Ecol. Evol.">
        <title>Genomic signatures of mitonuclear coevolution across populations of Tigriopus californicus.</title>
        <authorList>
            <person name="Barreto F.S."/>
            <person name="Watson E.T."/>
            <person name="Lima T.G."/>
            <person name="Willett C.S."/>
            <person name="Edmands S."/>
            <person name="Li W."/>
            <person name="Burton R.S."/>
        </authorList>
    </citation>
    <scope>NUCLEOTIDE SEQUENCE [LARGE SCALE GENOMIC DNA]</scope>
    <source>
        <strain evidence="1 2">San Diego</strain>
    </source>
</reference>
<keyword evidence="2" id="KW-1185">Reference proteome</keyword>
<evidence type="ECO:0000313" key="2">
    <source>
        <dbReference type="Proteomes" id="UP000318571"/>
    </source>
</evidence>
<accession>A0A553PRC3</accession>
<dbReference type="Proteomes" id="UP000318571">
    <property type="component" value="Chromosome 12"/>
</dbReference>
<organism evidence="1 2">
    <name type="scientific">Tigriopus californicus</name>
    <name type="common">Marine copepod</name>
    <dbReference type="NCBI Taxonomy" id="6832"/>
    <lineage>
        <taxon>Eukaryota</taxon>
        <taxon>Metazoa</taxon>
        <taxon>Ecdysozoa</taxon>
        <taxon>Arthropoda</taxon>
        <taxon>Crustacea</taxon>
        <taxon>Multicrustacea</taxon>
        <taxon>Hexanauplia</taxon>
        <taxon>Copepoda</taxon>
        <taxon>Harpacticoida</taxon>
        <taxon>Harpacticidae</taxon>
        <taxon>Tigriopus</taxon>
    </lineage>
</organism>
<proteinExistence type="predicted"/>
<name>A0A553PRC3_TIGCA</name>
<dbReference type="AlphaFoldDB" id="A0A553PRC3"/>
<protein>
    <submittedName>
        <fullName evidence="1">Uncharacterized protein</fullName>
    </submittedName>
</protein>
<dbReference type="EMBL" id="VCGU01000001">
    <property type="protein sequence ID" value="TRY80226.1"/>
    <property type="molecule type" value="Genomic_DNA"/>
</dbReference>
<gene>
    <name evidence="1" type="ORF">TCAL_15439</name>
</gene>